<evidence type="ECO:0000256" key="1">
    <source>
        <dbReference type="ARBA" id="ARBA00004651"/>
    </source>
</evidence>
<dbReference type="EMBL" id="LSDB01000078">
    <property type="protein sequence ID" value="KXB54996.1"/>
    <property type="molecule type" value="Genomic_DNA"/>
</dbReference>
<proteinExistence type="inferred from homology"/>
<evidence type="ECO:0000256" key="5">
    <source>
        <dbReference type="ARBA" id="ARBA00022989"/>
    </source>
</evidence>
<dbReference type="InterPro" id="IPR032816">
    <property type="entry name" value="VTT_dom"/>
</dbReference>
<gene>
    <name evidence="9" type="ORF">HMPREF1871_01246</name>
</gene>
<dbReference type="Proteomes" id="UP000070467">
    <property type="component" value="Unassembled WGS sequence"/>
</dbReference>
<comment type="subcellular location">
    <subcellularLocation>
        <location evidence="1 7">Cell membrane</location>
        <topology evidence="1 7">Multi-pass membrane protein</topology>
    </subcellularLocation>
</comment>
<keyword evidence="3 7" id="KW-1003">Cell membrane</keyword>
<feature type="transmembrane region" description="Helical" evidence="7">
    <location>
        <begin position="70"/>
        <end position="91"/>
    </location>
</feature>
<keyword evidence="6 7" id="KW-0472">Membrane</keyword>
<evidence type="ECO:0000259" key="8">
    <source>
        <dbReference type="Pfam" id="PF09335"/>
    </source>
</evidence>
<feature type="domain" description="VTT" evidence="8">
    <location>
        <begin position="50"/>
        <end position="176"/>
    </location>
</feature>
<feature type="transmembrane region" description="Helical" evidence="7">
    <location>
        <begin position="190"/>
        <end position="208"/>
    </location>
</feature>
<protein>
    <submittedName>
        <fullName evidence="9">SNARE-like domain protein</fullName>
    </submittedName>
</protein>
<dbReference type="RefSeq" id="WP_066131189.1">
    <property type="nucleotide sequence ID" value="NZ_KQ959912.1"/>
</dbReference>
<evidence type="ECO:0000256" key="3">
    <source>
        <dbReference type="ARBA" id="ARBA00022475"/>
    </source>
</evidence>
<evidence type="ECO:0000256" key="2">
    <source>
        <dbReference type="ARBA" id="ARBA00010792"/>
    </source>
</evidence>
<comment type="similarity">
    <text evidence="2 7">Belongs to the DedA family.</text>
</comment>
<feature type="transmembrane region" description="Helical" evidence="7">
    <location>
        <begin position="158"/>
        <end position="178"/>
    </location>
</feature>
<keyword evidence="10" id="KW-1185">Reference proteome</keyword>
<feature type="transmembrane region" description="Helical" evidence="7">
    <location>
        <begin position="30"/>
        <end position="50"/>
    </location>
</feature>
<evidence type="ECO:0000256" key="6">
    <source>
        <dbReference type="ARBA" id="ARBA00023136"/>
    </source>
</evidence>
<accession>A0ABR5TKG1</accession>
<evidence type="ECO:0000256" key="4">
    <source>
        <dbReference type="ARBA" id="ARBA00022692"/>
    </source>
</evidence>
<evidence type="ECO:0000313" key="10">
    <source>
        <dbReference type="Proteomes" id="UP000070467"/>
    </source>
</evidence>
<evidence type="ECO:0000256" key="7">
    <source>
        <dbReference type="RuleBase" id="RU367016"/>
    </source>
</evidence>
<comment type="caution">
    <text evidence="9">The sequence shown here is derived from an EMBL/GenBank/DDBJ whole genome shotgun (WGS) entry which is preliminary data.</text>
</comment>
<keyword evidence="5 7" id="KW-1133">Transmembrane helix</keyword>
<dbReference type="PANTHER" id="PTHR30353">
    <property type="entry name" value="INNER MEMBRANE PROTEIN DEDA-RELATED"/>
    <property type="match status" value="1"/>
</dbReference>
<dbReference type="PANTHER" id="PTHR30353:SF0">
    <property type="entry name" value="TRANSMEMBRANE PROTEIN"/>
    <property type="match status" value="1"/>
</dbReference>
<dbReference type="Pfam" id="PF09335">
    <property type="entry name" value="VTT_dom"/>
    <property type="match status" value="1"/>
</dbReference>
<sequence>MNSIKLIIDFILHIDKHLGELMNTHGTMPLYAVIFLIIFIETGLVFMPFLPGDSLLFASGALFSATGNNFYLLLILCIMAATIGDNCNYFIGRKFSNYLRKKEWFKKIVSDKKLEEAENFVAKHGGKSIFLARFFPIIRTLVPFVVGAGKMNYRKFRIIDFLGGFCWCTIFISLGYLFGNIKVVKENFSLVVIAIIIISLIPITITIIKTKIKK</sequence>
<reference evidence="9 10" key="1">
    <citation type="submission" date="2016-01" db="EMBL/GenBank/DDBJ databases">
        <authorList>
            <person name="Mitreva M."/>
            <person name="Pepin K.H."/>
            <person name="Mihindukulasuriya K.A."/>
            <person name="Fulton R."/>
            <person name="Fronick C."/>
            <person name="O'Laughlin M."/>
            <person name="Miner T."/>
            <person name="Herter B."/>
            <person name="Rosa B.A."/>
            <person name="Cordes M."/>
            <person name="Tomlinson C."/>
            <person name="Wollam A."/>
            <person name="Palsikar V.B."/>
            <person name="Mardis E.R."/>
            <person name="Wilson R.K."/>
        </authorList>
    </citation>
    <scope>NUCLEOTIDE SEQUENCE [LARGE SCALE GENOMIC DNA]</scope>
    <source>
        <strain evidence="9 10">KA00071</strain>
    </source>
</reference>
<organism evidence="9 10">
    <name type="scientific">Gemelliphila asaccharolytica</name>
    <dbReference type="NCBI Taxonomy" id="502393"/>
    <lineage>
        <taxon>Bacteria</taxon>
        <taxon>Bacillati</taxon>
        <taxon>Bacillota</taxon>
        <taxon>Bacilli</taxon>
        <taxon>Bacillales</taxon>
        <taxon>Gemellaceae</taxon>
        <taxon>Gemelliphila</taxon>
    </lineage>
</organism>
<evidence type="ECO:0000313" key="9">
    <source>
        <dbReference type="EMBL" id="KXB54996.1"/>
    </source>
</evidence>
<dbReference type="InterPro" id="IPR032818">
    <property type="entry name" value="DedA-like"/>
</dbReference>
<keyword evidence="4 7" id="KW-0812">Transmembrane</keyword>
<name>A0ABR5TKG1_9BACL</name>